<keyword evidence="3" id="KW-1185">Reference proteome</keyword>
<accession>A0ABQ9GXC8</accession>
<dbReference type="EMBL" id="JARBHB010000008">
    <property type="protein sequence ID" value="KAJ8876679.1"/>
    <property type="molecule type" value="Genomic_DNA"/>
</dbReference>
<gene>
    <name evidence="2" type="ORF">PR048_021126</name>
</gene>
<feature type="compositionally biased region" description="Basic and acidic residues" evidence="1">
    <location>
        <begin position="345"/>
        <end position="356"/>
    </location>
</feature>
<proteinExistence type="predicted"/>
<comment type="caution">
    <text evidence="2">The sequence shown here is derived from an EMBL/GenBank/DDBJ whole genome shotgun (WGS) entry which is preliminary data.</text>
</comment>
<sequence length="378" mass="41762">MQEKGRTGVPRENLLARGKVPHVSRLQNFRVGAAGNEAGISLVGTCSPPTKANRAQYPARSLPDLYIWEPCWTIPLVGRFSRGSPVSPRPFIHWCSILTSIILTGCQDCILIISLQVRSRLLSPAAWARARPQGTHACELVAAVVRPIITPRAENWGRPHRNDSYLQKSGVIRLWIELGSPRWEASSLTARPTWPPSFPKGSLFVIVSSLSILCDSRVVYQSVASLLGEWSAESSAALNIEALRADEGEVRRVWSSAGAGYPREKTRRTAASSGTITARGNPGATLPGVEPGSPMWEARWLREWENIKFFSRCDNYSIDAAAKRNALDLPGAAIYRAERSEVRRQVDRLSSRHDRPSPGQPVSTSSAMLDVDDFDRRF</sequence>
<name>A0ABQ9GXC8_9NEOP</name>
<protein>
    <submittedName>
        <fullName evidence="2">Uncharacterized protein</fullName>
    </submittedName>
</protein>
<evidence type="ECO:0000256" key="1">
    <source>
        <dbReference type="SAM" id="MobiDB-lite"/>
    </source>
</evidence>
<feature type="region of interest" description="Disordered" evidence="1">
    <location>
        <begin position="345"/>
        <end position="372"/>
    </location>
</feature>
<evidence type="ECO:0000313" key="2">
    <source>
        <dbReference type="EMBL" id="KAJ8876679.1"/>
    </source>
</evidence>
<organism evidence="2 3">
    <name type="scientific">Dryococelus australis</name>
    <dbReference type="NCBI Taxonomy" id="614101"/>
    <lineage>
        <taxon>Eukaryota</taxon>
        <taxon>Metazoa</taxon>
        <taxon>Ecdysozoa</taxon>
        <taxon>Arthropoda</taxon>
        <taxon>Hexapoda</taxon>
        <taxon>Insecta</taxon>
        <taxon>Pterygota</taxon>
        <taxon>Neoptera</taxon>
        <taxon>Polyneoptera</taxon>
        <taxon>Phasmatodea</taxon>
        <taxon>Verophasmatodea</taxon>
        <taxon>Anareolatae</taxon>
        <taxon>Phasmatidae</taxon>
        <taxon>Eurycanthinae</taxon>
        <taxon>Dryococelus</taxon>
    </lineage>
</organism>
<feature type="region of interest" description="Disordered" evidence="1">
    <location>
        <begin position="261"/>
        <end position="289"/>
    </location>
</feature>
<reference evidence="2 3" key="1">
    <citation type="submission" date="2023-02" db="EMBL/GenBank/DDBJ databases">
        <title>LHISI_Scaffold_Assembly.</title>
        <authorList>
            <person name="Stuart O.P."/>
            <person name="Cleave R."/>
            <person name="Magrath M.J.L."/>
            <person name="Mikheyev A.S."/>
        </authorList>
    </citation>
    <scope>NUCLEOTIDE SEQUENCE [LARGE SCALE GENOMIC DNA]</scope>
    <source>
        <strain evidence="2">Daus_M_001</strain>
        <tissue evidence="2">Leg muscle</tissue>
    </source>
</reference>
<dbReference type="Proteomes" id="UP001159363">
    <property type="component" value="Chromosome 7"/>
</dbReference>
<feature type="compositionally biased region" description="Polar residues" evidence="1">
    <location>
        <begin position="269"/>
        <end position="278"/>
    </location>
</feature>
<evidence type="ECO:0000313" key="3">
    <source>
        <dbReference type="Proteomes" id="UP001159363"/>
    </source>
</evidence>